<name>A0A846MPK1_9BACT</name>
<accession>A0A846MPK1</accession>
<dbReference type="AlphaFoldDB" id="A0A846MPK1"/>
<organism evidence="1 2">
    <name type="scientific">Thermonema lapsum</name>
    <dbReference type="NCBI Taxonomy" id="28195"/>
    <lineage>
        <taxon>Bacteria</taxon>
        <taxon>Pseudomonadati</taxon>
        <taxon>Bacteroidota</taxon>
        <taxon>Cytophagia</taxon>
        <taxon>Cytophagales</taxon>
        <taxon>Thermonemataceae</taxon>
        <taxon>Thermonema</taxon>
    </lineage>
</organism>
<comment type="caution">
    <text evidence="1">The sequence shown here is derived from an EMBL/GenBank/DDBJ whole genome shotgun (WGS) entry which is preliminary data.</text>
</comment>
<evidence type="ECO:0000313" key="2">
    <source>
        <dbReference type="Proteomes" id="UP000537126"/>
    </source>
</evidence>
<proteinExistence type="predicted"/>
<protein>
    <submittedName>
        <fullName evidence="1">Uncharacterized protein</fullName>
    </submittedName>
</protein>
<dbReference type="EMBL" id="JAASRN010000001">
    <property type="protein sequence ID" value="NIK73322.1"/>
    <property type="molecule type" value="Genomic_DNA"/>
</dbReference>
<gene>
    <name evidence="1" type="ORF">FHS56_000808</name>
</gene>
<keyword evidence="2" id="KW-1185">Reference proteome</keyword>
<sequence length="35" mass="3874">MLTFRDGTIEQSPDLPTLQKGNYTSAAVGMGFWLK</sequence>
<evidence type="ECO:0000313" key="1">
    <source>
        <dbReference type="EMBL" id="NIK73322.1"/>
    </source>
</evidence>
<dbReference type="Proteomes" id="UP000537126">
    <property type="component" value="Unassembled WGS sequence"/>
</dbReference>
<reference evidence="1 2" key="1">
    <citation type="submission" date="2020-03" db="EMBL/GenBank/DDBJ databases">
        <title>Genomic Encyclopedia of Type Strains, Phase IV (KMG-IV): sequencing the most valuable type-strain genomes for metagenomic binning, comparative biology and taxonomic classification.</title>
        <authorList>
            <person name="Goeker M."/>
        </authorList>
    </citation>
    <scope>NUCLEOTIDE SEQUENCE [LARGE SCALE GENOMIC DNA]</scope>
    <source>
        <strain evidence="1 2">DSM 5718</strain>
    </source>
</reference>